<keyword evidence="2" id="KW-0812">Transmembrane</keyword>
<dbReference type="EMBL" id="OZ075120">
    <property type="protein sequence ID" value="CAL4891317.1"/>
    <property type="molecule type" value="Genomic_DNA"/>
</dbReference>
<feature type="transmembrane region" description="Helical" evidence="2">
    <location>
        <begin position="478"/>
        <end position="505"/>
    </location>
</feature>
<dbReference type="Proteomes" id="UP001497457">
    <property type="component" value="Chromosome 10rd"/>
</dbReference>
<organism evidence="3 4">
    <name type="scientific">Urochloa decumbens</name>
    <dbReference type="NCBI Taxonomy" id="240449"/>
    <lineage>
        <taxon>Eukaryota</taxon>
        <taxon>Viridiplantae</taxon>
        <taxon>Streptophyta</taxon>
        <taxon>Embryophyta</taxon>
        <taxon>Tracheophyta</taxon>
        <taxon>Spermatophyta</taxon>
        <taxon>Magnoliopsida</taxon>
        <taxon>Liliopsida</taxon>
        <taxon>Poales</taxon>
        <taxon>Poaceae</taxon>
        <taxon>PACMAD clade</taxon>
        <taxon>Panicoideae</taxon>
        <taxon>Panicodae</taxon>
        <taxon>Paniceae</taxon>
        <taxon>Melinidinae</taxon>
        <taxon>Urochloa</taxon>
    </lineage>
</organism>
<dbReference type="InterPro" id="IPR004158">
    <property type="entry name" value="DUF247_pln"/>
</dbReference>
<dbReference type="Pfam" id="PF03140">
    <property type="entry name" value="DUF247"/>
    <property type="match status" value="1"/>
</dbReference>
<keyword evidence="2" id="KW-1133">Transmembrane helix</keyword>
<keyword evidence="2" id="KW-0472">Membrane</keyword>
<accession>A0ABC8VI88</accession>
<gene>
    <name evidence="3" type="ORF">URODEC1_LOCUS3734</name>
</gene>
<keyword evidence="4" id="KW-1185">Reference proteome</keyword>
<dbReference type="PANTHER" id="PTHR31170:SF25">
    <property type="entry name" value="BNAA09G04570D PROTEIN"/>
    <property type="match status" value="1"/>
</dbReference>
<proteinExistence type="predicted"/>
<evidence type="ECO:0000313" key="3">
    <source>
        <dbReference type="EMBL" id="CAL4891317.1"/>
    </source>
</evidence>
<reference evidence="4" key="1">
    <citation type="submission" date="2024-06" db="EMBL/GenBank/DDBJ databases">
        <authorList>
            <person name="Ryan C."/>
        </authorList>
    </citation>
    <scope>NUCLEOTIDE SEQUENCE [LARGE SCALE GENOMIC DNA]</scope>
</reference>
<dbReference type="PANTHER" id="PTHR31170">
    <property type="entry name" value="BNAC04G53230D PROTEIN"/>
    <property type="match status" value="1"/>
</dbReference>
<evidence type="ECO:0000313" key="4">
    <source>
        <dbReference type="Proteomes" id="UP001497457"/>
    </source>
</evidence>
<feature type="region of interest" description="Disordered" evidence="1">
    <location>
        <begin position="1"/>
        <end position="46"/>
    </location>
</feature>
<feature type="compositionally biased region" description="Acidic residues" evidence="1">
    <location>
        <begin position="31"/>
        <end position="41"/>
    </location>
</feature>
<reference evidence="3 4" key="2">
    <citation type="submission" date="2024-10" db="EMBL/GenBank/DDBJ databases">
        <authorList>
            <person name="Ryan C."/>
        </authorList>
    </citation>
    <scope>NUCLEOTIDE SEQUENCE [LARGE SCALE GENOMIC DNA]</scope>
</reference>
<feature type="compositionally biased region" description="Acidic residues" evidence="1">
    <location>
        <begin position="1"/>
        <end position="18"/>
    </location>
</feature>
<protein>
    <submittedName>
        <fullName evidence="3">Uncharacterized protein</fullName>
    </submittedName>
</protein>
<evidence type="ECO:0000256" key="1">
    <source>
        <dbReference type="SAM" id="MobiDB-lite"/>
    </source>
</evidence>
<name>A0ABC8VI88_9POAL</name>
<evidence type="ECO:0000256" key="2">
    <source>
        <dbReference type="SAM" id="Phobius"/>
    </source>
</evidence>
<dbReference type="AlphaFoldDB" id="A0ABC8VI88"/>
<sequence>MATSDDEGYELYDEDEPMQTESPAEQAMEHSEEEDDNDEQQQEPKDFAKMLGDVSTAIPERGAVPPSICEVPEDLAEGNKAAYIPKVVCIGPLFDSLRGTASMLRLERYKWRCVRKLIVGRVPAGPTTTMEPAWSAEVHAPVLRRCFNRMVRLVPRIRASYGTVSSSSGGGGGMNGDDEKLALHMLLDGCFILHRLLKYARPENGGGDRDDWSLLFGRCWVWGTVKRDLLLLSNQVPFVVVRKLFKLLVGEGSGGEDVLVAGGLNLLSSLHPRPLHSAPIDCRGVHHLLHLLYLSIDLPPSQQPRRQHQHLPPSELTRWVPCAKELEEAGVKLKPRATNKAKSFLDVGFRGGVLEIPPLRLFDYSEPLFRNLIAFEQTYPATASRVTAYAIFMGCLVKTPDDVRILHRRGVLENHMNGAGRDDDSALVGFFAGLCAEAHTSADRDHLATVMVEVVRYQSGRWPQWRAALKRDYFSNPWAIAAVVAAATGLALTVLQTFYSVYTYYKPPQ</sequence>